<dbReference type="InterPro" id="IPR027277">
    <property type="entry name" value="NadC/ModD"/>
</dbReference>
<reference evidence="7" key="1">
    <citation type="submission" date="2022-10" db="EMBL/GenBank/DDBJ databases">
        <title>The complete genomes of actinobacterial strains from the NBC collection.</title>
        <authorList>
            <person name="Joergensen T.S."/>
            <person name="Alvarez Arevalo M."/>
            <person name="Sterndorff E.B."/>
            <person name="Faurdal D."/>
            <person name="Vuksanovic O."/>
            <person name="Mourched A.-S."/>
            <person name="Charusanti P."/>
            <person name="Shaw S."/>
            <person name="Blin K."/>
            <person name="Weber T."/>
        </authorList>
    </citation>
    <scope>NUCLEOTIDE SEQUENCE</scope>
    <source>
        <strain evidence="7">NBC_01482</strain>
    </source>
</reference>
<protein>
    <recommendedName>
        <fullName evidence="9">Nicotinate-nucleotide pyrophosphorylase</fullName>
    </recommendedName>
</protein>
<comment type="catalytic activity">
    <reaction evidence="4">
        <text>nicotinate beta-D-ribonucleotide + CO2 + diphosphate = quinolinate + 5-phospho-alpha-D-ribose 1-diphosphate + 2 H(+)</text>
        <dbReference type="Rhea" id="RHEA:12733"/>
        <dbReference type="ChEBI" id="CHEBI:15378"/>
        <dbReference type="ChEBI" id="CHEBI:16526"/>
        <dbReference type="ChEBI" id="CHEBI:29959"/>
        <dbReference type="ChEBI" id="CHEBI:33019"/>
        <dbReference type="ChEBI" id="CHEBI:57502"/>
        <dbReference type="ChEBI" id="CHEBI:58017"/>
        <dbReference type="EC" id="2.4.2.19"/>
    </reaction>
</comment>
<dbReference type="Gene3D" id="3.20.20.70">
    <property type="entry name" value="Aldolase class I"/>
    <property type="match status" value="1"/>
</dbReference>
<keyword evidence="8" id="KW-1185">Reference proteome</keyword>
<comment type="similarity">
    <text evidence="1">Belongs to the NadC/ModD family.</text>
</comment>
<dbReference type="Pfam" id="PF01729">
    <property type="entry name" value="QRPTase_C"/>
    <property type="match status" value="1"/>
</dbReference>
<dbReference type="EMBL" id="CP109441">
    <property type="protein sequence ID" value="WUV46470.1"/>
    <property type="molecule type" value="Genomic_DNA"/>
</dbReference>
<dbReference type="InterPro" id="IPR037128">
    <property type="entry name" value="Quinolinate_PRibosylTase_N_sf"/>
</dbReference>
<keyword evidence="2" id="KW-0328">Glycosyltransferase</keyword>
<sequence>MTASVEAAGTGILAQTETAVRTAESLSLTVEFVSPEATPVTAGATVMRVSGAPLAIAQFEEQVIGILAKPSGIATAARAFVEHAEGRIRIVSGAWKKLPLSQKEMIRSAIVAGGASPRIAEWPFVYLDKNLVCMLGGVGAALAATDRPELAAHRKIVQITEPLQACEAAEGGAGIVFVDTGHACDAVSAAEMLRHCGLRRHVDVAFGGGIRLEHIDTLRTLDIDIVDVGRAIVDADLLDMRLRVEEIR</sequence>
<evidence type="ECO:0008006" key="9">
    <source>
        <dbReference type="Google" id="ProtNLM"/>
    </source>
</evidence>
<dbReference type="InterPro" id="IPR022412">
    <property type="entry name" value="Quinolinate_PRibosylTrfase_N"/>
</dbReference>
<feature type="domain" description="Quinolinate phosphoribosyl transferase C-terminal" evidence="5">
    <location>
        <begin position="73"/>
        <end position="242"/>
    </location>
</feature>
<feature type="domain" description="Quinolinate phosphoribosyl transferase N-terminal" evidence="6">
    <location>
        <begin position="2"/>
        <end position="71"/>
    </location>
</feature>
<evidence type="ECO:0000259" key="6">
    <source>
        <dbReference type="Pfam" id="PF02749"/>
    </source>
</evidence>
<evidence type="ECO:0000256" key="4">
    <source>
        <dbReference type="ARBA" id="ARBA00047445"/>
    </source>
</evidence>
<dbReference type="PANTHER" id="PTHR32179:SF3">
    <property type="entry name" value="NICOTINATE-NUCLEOTIDE PYROPHOSPHORYLASE [CARBOXYLATING]"/>
    <property type="match status" value="1"/>
</dbReference>
<evidence type="ECO:0000259" key="5">
    <source>
        <dbReference type="Pfam" id="PF01729"/>
    </source>
</evidence>
<organism evidence="7 8">
    <name type="scientific">Nocardia vinacea</name>
    <dbReference type="NCBI Taxonomy" id="96468"/>
    <lineage>
        <taxon>Bacteria</taxon>
        <taxon>Bacillati</taxon>
        <taxon>Actinomycetota</taxon>
        <taxon>Actinomycetes</taxon>
        <taxon>Mycobacteriales</taxon>
        <taxon>Nocardiaceae</taxon>
        <taxon>Nocardia</taxon>
    </lineage>
</organism>
<dbReference type="PANTHER" id="PTHR32179">
    <property type="entry name" value="NICOTINATE-NUCLEOTIDE PYROPHOSPHORYLASE [CARBOXYLATING]"/>
    <property type="match status" value="1"/>
</dbReference>
<dbReference type="InterPro" id="IPR013785">
    <property type="entry name" value="Aldolase_TIM"/>
</dbReference>
<dbReference type="Gene3D" id="3.90.1170.20">
    <property type="entry name" value="Quinolinate phosphoribosyl transferase, N-terminal domain"/>
    <property type="match status" value="1"/>
</dbReference>
<dbReference type="InterPro" id="IPR036068">
    <property type="entry name" value="Nicotinate_pribotase-like_C"/>
</dbReference>
<dbReference type="InterPro" id="IPR002638">
    <property type="entry name" value="Quinolinate_PRibosylTrfase_C"/>
</dbReference>
<accession>A0ABZ1YT71</accession>
<name>A0ABZ1YT71_9NOCA</name>
<dbReference type="SUPFAM" id="SSF51690">
    <property type="entry name" value="Nicotinate/Quinolinate PRTase C-terminal domain-like"/>
    <property type="match status" value="1"/>
</dbReference>
<evidence type="ECO:0000256" key="2">
    <source>
        <dbReference type="ARBA" id="ARBA00022676"/>
    </source>
</evidence>
<evidence type="ECO:0000256" key="3">
    <source>
        <dbReference type="ARBA" id="ARBA00022679"/>
    </source>
</evidence>
<evidence type="ECO:0000256" key="1">
    <source>
        <dbReference type="ARBA" id="ARBA00009400"/>
    </source>
</evidence>
<evidence type="ECO:0000313" key="7">
    <source>
        <dbReference type="EMBL" id="WUV46470.1"/>
    </source>
</evidence>
<gene>
    <name evidence="7" type="ORF">OG563_46795</name>
</gene>
<dbReference type="Pfam" id="PF02749">
    <property type="entry name" value="QRPTase_N"/>
    <property type="match status" value="1"/>
</dbReference>
<evidence type="ECO:0000313" key="8">
    <source>
        <dbReference type="Proteomes" id="UP001432062"/>
    </source>
</evidence>
<dbReference type="Proteomes" id="UP001432062">
    <property type="component" value="Chromosome"/>
</dbReference>
<proteinExistence type="inferred from homology"/>
<keyword evidence="3" id="KW-0808">Transferase</keyword>